<evidence type="ECO:0000313" key="6">
    <source>
        <dbReference type="Proteomes" id="UP000298252"/>
    </source>
</evidence>
<dbReference type="AlphaFoldDB" id="A0A4R8V7X9"/>
<protein>
    <submittedName>
        <fullName evidence="3">Uncharacterized protein</fullName>
    </submittedName>
</protein>
<proteinExistence type="predicted"/>
<keyword evidence="6" id="KW-1185">Reference proteome</keyword>
<gene>
    <name evidence="4" type="ORF">E3O21_05650</name>
    <name evidence="3" type="ORF">SAMN05216368_12210</name>
</gene>
<accession>A0A4R8V7X9</accession>
<feature type="region of interest" description="Disordered" evidence="1">
    <location>
        <begin position="106"/>
        <end position="127"/>
    </location>
</feature>
<evidence type="ECO:0000256" key="2">
    <source>
        <dbReference type="SAM" id="Phobius"/>
    </source>
</evidence>
<feature type="compositionally biased region" description="Polar residues" evidence="1">
    <location>
        <begin position="106"/>
        <end position="125"/>
    </location>
</feature>
<dbReference type="STRING" id="1424659.SAMN05216368_12210"/>
<dbReference type="Proteomes" id="UP000199639">
    <property type="component" value="Unassembled WGS sequence"/>
</dbReference>
<evidence type="ECO:0000313" key="4">
    <source>
        <dbReference type="EMBL" id="TFB78515.1"/>
    </source>
</evidence>
<feature type="transmembrane region" description="Helical" evidence="2">
    <location>
        <begin position="54"/>
        <end position="74"/>
    </location>
</feature>
<keyword evidence="2" id="KW-0812">Transmembrane</keyword>
<dbReference type="EMBL" id="SOFD01000011">
    <property type="protein sequence ID" value="TFB78515.1"/>
    <property type="molecule type" value="Genomic_DNA"/>
</dbReference>
<evidence type="ECO:0000313" key="5">
    <source>
        <dbReference type="Proteomes" id="UP000199639"/>
    </source>
</evidence>
<sequence length="267" mass="27729">MKNIDTITRLAALNPEPASHFSDHDRQVKAQLLENLVSAPEAPHRQSSIGRARLVVAGGLCGLLIAGLAASVALDSPVPSTTLAIGTQPLSAADLAGWTAIPVPSSPNSPVEQNCSETLSQNSRSPGPVEILSSDLRGVVGSVVVAKGDDVAWCVGTDNIPTYILLESAGYEPTLPQADSITFGPGGARLPPHGYGFALGRVGANVESVVMHEDGQDVTATISNGYWSAWWPSETDATVIDGSFTIKTKSGDTSTSRAEDLLGYPSD</sequence>
<keyword evidence="2" id="KW-1133">Transmembrane helix</keyword>
<dbReference type="Proteomes" id="UP000298252">
    <property type="component" value="Unassembled WGS sequence"/>
</dbReference>
<dbReference type="RefSeq" id="WP_134505194.1">
    <property type="nucleotide sequence ID" value="NZ_FNIB01000022.1"/>
</dbReference>
<keyword evidence="2" id="KW-0472">Membrane</keyword>
<evidence type="ECO:0000313" key="3">
    <source>
        <dbReference type="EMBL" id="SDO53509.1"/>
    </source>
</evidence>
<evidence type="ECO:0000256" key="1">
    <source>
        <dbReference type="SAM" id="MobiDB-lite"/>
    </source>
</evidence>
<organism evidence="3 5">
    <name type="scientific">Cryobacterium flavum</name>
    <dbReference type="NCBI Taxonomy" id="1424659"/>
    <lineage>
        <taxon>Bacteria</taxon>
        <taxon>Bacillati</taxon>
        <taxon>Actinomycetota</taxon>
        <taxon>Actinomycetes</taxon>
        <taxon>Micrococcales</taxon>
        <taxon>Microbacteriaceae</taxon>
        <taxon>Cryobacterium</taxon>
    </lineage>
</organism>
<reference evidence="3 5" key="1">
    <citation type="submission" date="2016-10" db="EMBL/GenBank/DDBJ databases">
        <authorList>
            <person name="Varghese N."/>
            <person name="Submissions S."/>
        </authorList>
    </citation>
    <scope>NUCLEOTIDE SEQUENCE [LARGE SCALE GENOMIC DNA]</scope>
    <source>
        <strain evidence="3 5">CGMCC 1.11215</strain>
    </source>
</reference>
<dbReference type="EMBL" id="FNIB01000022">
    <property type="protein sequence ID" value="SDO53509.1"/>
    <property type="molecule type" value="Genomic_DNA"/>
</dbReference>
<name>A0A4R8V7X9_9MICO</name>
<reference evidence="4 6" key="2">
    <citation type="submission" date="2019-03" db="EMBL/GenBank/DDBJ databases">
        <title>Genomics of glacier-inhabiting Cryobacterium strains.</title>
        <authorList>
            <person name="Liu Q."/>
            <person name="Xin Y.-H."/>
        </authorList>
    </citation>
    <scope>NUCLEOTIDE SEQUENCE [LARGE SCALE GENOMIC DNA]</scope>
    <source>
        <strain evidence="4 6">Hh8</strain>
    </source>
</reference>